<keyword evidence="3" id="KW-1185">Reference proteome</keyword>
<protein>
    <submittedName>
        <fullName evidence="2">Uncharacterized protein</fullName>
    </submittedName>
</protein>
<evidence type="ECO:0000313" key="2">
    <source>
        <dbReference type="EMBL" id="KAI0296319.1"/>
    </source>
</evidence>
<accession>A0AAD4LZ51</accession>
<sequence>MAPLLEKASWRRANTTISHLGDVGGVIDVSSAPGQQSSFLGDSTPSETPKAFSSSSNSGVFHPALIHVFVVVMIMVLRPLLPKSMLLRPAQVPLKKYHTAKIGKYPVTSIQSAPLPTTQLTPDFLFNVFHFVANRHNSAPGSIGNLRSSSCCSPIVQNAQDTAQTLTSANNNTPSSIPDVASSVADETSSSSFPVTTLSKELAGPTQTPLSLGLSTTTTTNSASSITPTSTPTPTSSSTSLLTLTLTLSLDETSTATPVETVTRKSETTSPAFITPIATTNSPSFTITTGTSDRAASTTLINPIGGEPKSDPSREGSSIPVPSTSATSSLVKVGTTTAATNTLITPIPTIATTTTTASIDSPSIRSQFISGPGQVAIATDDSASAVSFSATSSTTRDEFTTSSFTTTTEVVSFTFVQAWAHQPPYL</sequence>
<dbReference type="AlphaFoldDB" id="A0AAD4LZ51"/>
<reference evidence="2" key="1">
    <citation type="journal article" date="2022" name="New Phytol.">
        <title>Evolutionary transition to the ectomycorrhizal habit in the genomes of a hyperdiverse lineage of mushroom-forming fungi.</title>
        <authorList>
            <person name="Looney B."/>
            <person name="Miyauchi S."/>
            <person name="Morin E."/>
            <person name="Drula E."/>
            <person name="Courty P.E."/>
            <person name="Kohler A."/>
            <person name="Kuo A."/>
            <person name="LaButti K."/>
            <person name="Pangilinan J."/>
            <person name="Lipzen A."/>
            <person name="Riley R."/>
            <person name="Andreopoulos W."/>
            <person name="He G."/>
            <person name="Johnson J."/>
            <person name="Nolan M."/>
            <person name="Tritt A."/>
            <person name="Barry K.W."/>
            <person name="Grigoriev I.V."/>
            <person name="Nagy L.G."/>
            <person name="Hibbett D."/>
            <person name="Henrissat B."/>
            <person name="Matheny P.B."/>
            <person name="Labbe J."/>
            <person name="Martin F.M."/>
        </authorList>
    </citation>
    <scope>NUCLEOTIDE SEQUENCE</scope>
    <source>
        <strain evidence="2">BPL690</strain>
    </source>
</reference>
<feature type="compositionally biased region" description="Polar residues" evidence="1">
    <location>
        <begin position="166"/>
        <end position="176"/>
    </location>
</feature>
<name>A0AAD4LZ51_9AGAM</name>
<evidence type="ECO:0000313" key="3">
    <source>
        <dbReference type="Proteomes" id="UP001203297"/>
    </source>
</evidence>
<evidence type="ECO:0000256" key="1">
    <source>
        <dbReference type="SAM" id="MobiDB-lite"/>
    </source>
</evidence>
<feature type="region of interest" description="Disordered" evidence="1">
    <location>
        <begin position="284"/>
        <end position="329"/>
    </location>
</feature>
<gene>
    <name evidence="2" type="ORF">B0F90DRAFT_1819993</name>
</gene>
<dbReference type="EMBL" id="WTXG01000049">
    <property type="protein sequence ID" value="KAI0296319.1"/>
    <property type="molecule type" value="Genomic_DNA"/>
</dbReference>
<feature type="region of interest" description="Disordered" evidence="1">
    <location>
        <begin position="166"/>
        <end position="239"/>
    </location>
</feature>
<feature type="compositionally biased region" description="Polar residues" evidence="1">
    <location>
        <begin position="320"/>
        <end position="329"/>
    </location>
</feature>
<feature type="compositionally biased region" description="Low complexity" evidence="1">
    <location>
        <begin position="179"/>
        <end position="192"/>
    </location>
</feature>
<feature type="compositionally biased region" description="Polar residues" evidence="1">
    <location>
        <begin position="284"/>
        <end position="301"/>
    </location>
</feature>
<comment type="caution">
    <text evidence="2">The sequence shown here is derived from an EMBL/GenBank/DDBJ whole genome shotgun (WGS) entry which is preliminary data.</text>
</comment>
<dbReference type="Proteomes" id="UP001203297">
    <property type="component" value="Unassembled WGS sequence"/>
</dbReference>
<feature type="compositionally biased region" description="Low complexity" evidence="1">
    <location>
        <begin position="205"/>
        <end position="239"/>
    </location>
</feature>
<organism evidence="2 3">
    <name type="scientific">Multifurca ochricompacta</name>
    <dbReference type="NCBI Taxonomy" id="376703"/>
    <lineage>
        <taxon>Eukaryota</taxon>
        <taxon>Fungi</taxon>
        <taxon>Dikarya</taxon>
        <taxon>Basidiomycota</taxon>
        <taxon>Agaricomycotina</taxon>
        <taxon>Agaricomycetes</taxon>
        <taxon>Russulales</taxon>
        <taxon>Russulaceae</taxon>
        <taxon>Multifurca</taxon>
    </lineage>
</organism>
<feature type="region of interest" description="Disordered" evidence="1">
    <location>
        <begin position="36"/>
        <end position="56"/>
    </location>
</feature>
<proteinExistence type="predicted"/>